<keyword evidence="4" id="KW-1185">Reference proteome</keyword>
<dbReference type="Pfam" id="PF13648">
    <property type="entry name" value="Lipocalin_4"/>
    <property type="match status" value="1"/>
</dbReference>
<gene>
    <name evidence="3" type="ORF">CLV99_4209</name>
</gene>
<feature type="domain" description="Lipocalin-like" evidence="2">
    <location>
        <begin position="31"/>
        <end position="106"/>
    </location>
</feature>
<dbReference type="EMBL" id="SNYV01000018">
    <property type="protein sequence ID" value="TDQ73772.1"/>
    <property type="molecule type" value="Genomic_DNA"/>
</dbReference>
<proteinExistence type="predicted"/>
<accession>A0A4R6W8Q6</accession>
<evidence type="ECO:0000313" key="4">
    <source>
        <dbReference type="Proteomes" id="UP000295292"/>
    </source>
</evidence>
<reference evidence="3 4" key="1">
    <citation type="submission" date="2019-03" db="EMBL/GenBank/DDBJ databases">
        <title>Genomic Encyclopedia of Archaeal and Bacterial Type Strains, Phase II (KMG-II): from individual species to whole genera.</title>
        <authorList>
            <person name="Goeker M."/>
        </authorList>
    </citation>
    <scope>NUCLEOTIDE SEQUENCE [LARGE SCALE GENOMIC DNA]</scope>
    <source>
        <strain evidence="3 4">DSM 28353</strain>
    </source>
</reference>
<sequence length="168" mass="19203">MKYMSAVIYSLLLSFGCCNLTLAQETVAEQLVGIWKLEESGFITDGEEVIKDFNACRLSQNFVFKSDGTVDYTYYEGDLDTCYVAAVETYNWELKQDTLVLESRGYWGYYRLTMEKAGGLRLEGIQEQRESTGDAMLDKLLSTVHFDVYRRRSAPVSCENCKVVLELK</sequence>
<comment type="caution">
    <text evidence="3">The sequence shown here is derived from an EMBL/GenBank/DDBJ whole genome shotgun (WGS) entry which is preliminary data.</text>
</comment>
<feature type="signal peptide" evidence="1">
    <location>
        <begin position="1"/>
        <end position="23"/>
    </location>
</feature>
<organism evidence="3 4">
    <name type="scientific">Sphingobacterium yanglingense</name>
    <dbReference type="NCBI Taxonomy" id="1437280"/>
    <lineage>
        <taxon>Bacteria</taxon>
        <taxon>Pseudomonadati</taxon>
        <taxon>Bacteroidota</taxon>
        <taxon>Sphingobacteriia</taxon>
        <taxon>Sphingobacteriales</taxon>
        <taxon>Sphingobacteriaceae</taxon>
        <taxon>Sphingobacterium</taxon>
    </lineage>
</organism>
<dbReference type="OrthoDB" id="709567at2"/>
<keyword evidence="1" id="KW-0732">Signal</keyword>
<name>A0A4R6W8Q6_9SPHI</name>
<protein>
    <submittedName>
        <fullName evidence="3">Lipocalin-like protein</fullName>
    </submittedName>
</protein>
<evidence type="ECO:0000256" key="1">
    <source>
        <dbReference type="SAM" id="SignalP"/>
    </source>
</evidence>
<dbReference type="PROSITE" id="PS51257">
    <property type="entry name" value="PROKAR_LIPOPROTEIN"/>
    <property type="match status" value="1"/>
</dbReference>
<evidence type="ECO:0000259" key="2">
    <source>
        <dbReference type="Pfam" id="PF13648"/>
    </source>
</evidence>
<feature type="chain" id="PRO_5020706186" evidence="1">
    <location>
        <begin position="24"/>
        <end position="168"/>
    </location>
</feature>
<dbReference type="Proteomes" id="UP000295292">
    <property type="component" value="Unassembled WGS sequence"/>
</dbReference>
<dbReference type="InterPro" id="IPR024311">
    <property type="entry name" value="Lipocalin-like"/>
</dbReference>
<dbReference type="AlphaFoldDB" id="A0A4R6W8Q6"/>
<evidence type="ECO:0000313" key="3">
    <source>
        <dbReference type="EMBL" id="TDQ73772.1"/>
    </source>
</evidence>